<dbReference type="OrthoDB" id="9809307at2"/>
<dbReference type="KEGG" id="tos:Theos_2269"/>
<evidence type="ECO:0000259" key="2">
    <source>
        <dbReference type="Pfam" id="PF09967"/>
    </source>
</evidence>
<sequence>MGEPVVRERLRRLRLRLLSDHPFFGTLLLHAPLRETPEIPTMATDGYAIYYNPSFVEGLTDDEILGVLLHEALHAAYAHLPRRGSRDPLRWNVAADIVVNGIVDQEGVGRLPEGALRDPALQDFPVEEVYALLPETPSLPNPDLLEEPPSHYEPLDEEGFEEGGDGGASGAPGEEGHSGTGVDPEGGGSEGEADSPNGERNGVGDRDSEEGDGAGSGGEGANREGRGKGRAAGGEGKGTPNVSRLGRGQGTPGVPGKADALGKGVAPGSGRGQGPRPANLQDYWRRALREAQVAVETAYGSKSQGRGALGASREYRQAVEGRLDWRALLWRFLTPTPTDFGGLDRRFIHQGLYLEALEEWNVRVHIAVDTSGSIGSEHLSRFLGEVQAILRAYPRTQALLYYADAKLYGPYPLEPEGPWPGPRGGGGTDFRPFFRHLEGEDDPLGEILAVYLTDGFGNFPETPPRFPVLWVVTPGGLEDEGFPFGEVARLWD</sequence>
<evidence type="ECO:0000313" key="4">
    <source>
        <dbReference type="EMBL" id="AFV77258.1"/>
    </source>
</evidence>
<dbReference type="EMBL" id="CP003250">
    <property type="protein sequence ID" value="AFV77258.1"/>
    <property type="molecule type" value="Genomic_DNA"/>
</dbReference>
<dbReference type="AlphaFoldDB" id="K7QYX0"/>
<feature type="compositionally biased region" description="Acidic residues" evidence="1">
    <location>
        <begin position="155"/>
        <end position="164"/>
    </location>
</feature>
<keyword evidence="5" id="KW-1185">Reference proteome</keyword>
<protein>
    <submittedName>
        <fullName evidence="4">Putative metallopeptidase (DUF2201)</fullName>
    </submittedName>
</protein>
<accession>K7QYX0</accession>
<gene>
    <name evidence="4" type="ORF">Theos_2269</name>
</gene>
<dbReference type="Pfam" id="PF13203">
    <property type="entry name" value="DUF2201_N"/>
    <property type="match status" value="1"/>
</dbReference>
<dbReference type="Proteomes" id="UP000000211">
    <property type="component" value="Plasmid pTHEOS01"/>
</dbReference>
<dbReference type="InterPro" id="IPR018698">
    <property type="entry name" value="VWA-like_dom"/>
</dbReference>
<dbReference type="InterPro" id="IPR025154">
    <property type="entry name" value="Put_metallopeptidase_dom"/>
</dbReference>
<keyword evidence="4" id="KW-0614">Plasmid</keyword>
<geneLocation type="plasmid" evidence="4 5">
    <name>pTHEOS01</name>
</geneLocation>
<proteinExistence type="predicted"/>
<feature type="domain" description="Putative metallopeptidase" evidence="3">
    <location>
        <begin position="9"/>
        <end position="336"/>
    </location>
</feature>
<feature type="domain" description="VWA-like" evidence="2">
    <location>
        <begin position="365"/>
        <end position="490"/>
    </location>
</feature>
<reference evidence="4 5" key="1">
    <citation type="journal article" date="2013" name="Genome Announc.">
        <title>Whole Genome Sequencing of Thermus oshimai JL-2 and Thermus thermophilus JL-18, Incomplete Denitrifiers from the United States Great Basin.</title>
        <authorList>
            <person name="Murugapiran S.K."/>
            <person name="Huntemann M."/>
            <person name="Wei C.L."/>
            <person name="Han J."/>
            <person name="Detter J.C."/>
            <person name="Han C.S."/>
            <person name="Erkkila T.H."/>
            <person name="Teshima H."/>
            <person name="Chen A."/>
            <person name="Kyrpides N."/>
            <person name="Mavrommatis K."/>
            <person name="Markowitz V."/>
            <person name="Szeto E."/>
            <person name="Ivanova N."/>
            <person name="Pagani I."/>
            <person name="Lam J."/>
            <person name="McDonald A.I."/>
            <person name="Dodsworth J.A."/>
            <person name="Pati A."/>
            <person name="Goodwin L."/>
            <person name="Peters L."/>
            <person name="Pitluck S."/>
            <person name="Woyke T."/>
            <person name="Hedlund B.P."/>
        </authorList>
    </citation>
    <scope>NUCLEOTIDE SEQUENCE</scope>
    <source>
        <strain evidence="4 5">JL-2</strain>
        <plasmid evidence="4">pTHEOS01</plasmid>
    </source>
</reference>
<name>K7QYX0_THEOS</name>
<organism evidence="4 5">
    <name type="scientific">Thermus oshimai JL-2</name>
    <dbReference type="NCBI Taxonomy" id="751945"/>
    <lineage>
        <taxon>Bacteria</taxon>
        <taxon>Thermotogati</taxon>
        <taxon>Deinococcota</taxon>
        <taxon>Deinococci</taxon>
        <taxon>Thermales</taxon>
        <taxon>Thermaceae</taxon>
        <taxon>Thermus</taxon>
    </lineage>
</organism>
<evidence type="ECO:0000259" key="3">
    <source>
        <dbReference type="Pfam" id="PF13203"/>
    </source>
</evidence>
<feature type="region of interest" description="Disordered" evidence="1">
    <location>
        <begin position="135"/>
        <end position="279"/>
    </location>
</feature>
<dbReference type="Pfam" id="PF09967">
    <property type="entry name" value="DUF2201"/>
    <property type="match status" value="1"/>
</dbReference>
<dbReference type="PANTHER" id="PTHR38730">
    <property type="entry name" value="SLL7028 PROTEIN"/>
    <property type="match status" value="1"/>
</dbReference>
<evidence type="ECO:0000313" key="5">
    <source>
        <dbReference type="Proteomes" id="UP000000211"/>
    </source>
</evidence>
<dbReference type="PATRIC" id="fig|751945.3.peg.2210"/>
<dbReference type="HOGENOM" id="CLU_038906_1_0_0"/>
<dbReference type="PANTHER" id="PTHR38730:SF1">
    <property type="entry name" value="SLL7028 PROTEIN"/>
    <property type="match status" value="1"/>
</dbReference>
<evidence type="ECO:0000256" key="1">
    <source>
        <dbReference type="SAM" id="MobiDB-lite"/>
    </source>
</evidence>